<evidence type="ECO:0000313" key="2">
    <source>
        <dbReference type="Proteomes" id="UP001596002"/>
    </source>
</evidence>
<comment type="caution">
    <text evidence="1">The sequence shown here is derived from an EMBL/GenBank/DDBJ whole genome shotgun (WGS) entry which is preliminary data.</text>
</comment>
<gene>
    <name evidence="1" type="ORF">ACFO8Q_13100</name>
</gene>
<dbReference type="EMBL" id="JBHSHC010000098">
    <property type="protein sequence ID" value="MFC4768284.1"/>
    <property type="molecule type" value="Genomic_DNA"/>
</dbReference>
<keyword evidence="2" id="KW-1185">Reference proteome</keyword>
<dbReference type="RefSeq" id="WP_380026245.1">
    <property type="nucleotide sequence ID" value="NZ_JBHSHC010000098.1"/>
</dbReference>
<dbReference type="Proteomes" id="UP001596002">
    <property type="component" value="Unassembled WGS sequence"/>
</dbReference>
<reference evidence="2" key="1">
    <citation type="journal article" date="2019" name="Int. J. Syst. Evol. Microbiol.">
        <title>The Global Catalogue of Microorganisms (GCM) 10K type strain sequencing project: providing services to taxonomists for standard genome sequencing and annotation.</title>
        <authorList>
            <consortium name="The Broad Institute Genomics Platform"/>
            <consortium name="The Broad Institute Genome Sequencing Center for Infectious Disease"/>
            <person name="Wu L."/>
            <person name="Ma J."/>
        </authorList>
    </citation>
    <scope>NUCLEOTIDE SEQUENCE [LARGE SCALE GENOMIC DNA]</scope>
    <source>
        <strain evidence="2">WYCCWR 12678</strain>
    </source>
</reference>
<proteinExistence type="predicted"/>
<dbReference type="SUPFAM" id="SSF55073">
    <property type="entry name" value="Nucleotide cyclase"/>
    <property type="match status" value="1"/>
</dbReference>
<dbReference type="InterPro" id="IPR029787">
    <property type="entry name" value="Nucleotide_cyclase"/>
</dbReference>
<sequence>MIYADLDYFKWFNDQFGFQQGDPRLLSWRVRQRDCRQRRWGMVTCKRSQGPSSECRRCSDFDCAAGVLC</sequence>
<evidence type="ECO:0008006" key="3">
    <source>
        <dbReference type="Google" id="ProtNLM"/>
    </source>
</evidence>
<accession>A0ABV9Q355</accession>
<protein>
    <recommendedName>
        <fullName evidence="3">Diguanylate cyclase</fullName>
    </recommendedName>
</protein>
<name>A0ABV9Q355_9BACL</name>
<evidence type="ECO:0000313" key="1">
    <source>
        <dbReference type="EMBL" id="MFC4768284.1"/>
    </source>
</evidence>
<organism evidence="1 2">
    <name type="scientific">Effusibacillus consociatus</name>
    <dbReference type="NCBI Taxonomy" id="1117041"/>
    <lineage>
        <taxon>Bacteria</taxon>
        <taxon>Bacillati</taxon>
        <taxon>Bacillota</taxon>
        <taxon>Bacilli</taxon>
        <taxon>Bacillales</taxon>
        <taxon>Alicyclobacillaceae</taxon>
        <taxon>Effusibacillus</taxon>
    </lineage>
</organism>